<reference evidence="8 9" key="1">
    <citation type="submission" date="2019-09" db="EMBL/GenBank/DDBJ databases">
        <title>Goodfellowia gen. nov., a new genus of the Pseudonocardineae related to Actinoalloteichus, containing Goodfellowia coeruleoviolacea gen. nov., comb. nov. gen. nov., comb. nov.</title>
        <authorList>
            <person name="Labeda D."/>
        </authorList>
    </citation>
    <scope>NUCLEOTIDE SEQUENCE [LARGE SCALE GENOMIC DNA]</scope>
    <source>
        <strain evidence="8 9">AN110305</strain>
    </source>
</reference>
<dbReference type="Proteomes" id="UP000323454">
    <property type="component" value="Unassembled WGS sequence"/>
</dbReference>
<evidence type="ECO:0000256" key="5">
    <source>
        <dbReference type="ARBA" id="ARBA00023251"/>
    </source>
</evidence>
<evidence type="ECO:0000256" key="6">
    <source>
        <dbReference type="RuleBase" id="RU361157"/>
    </source>
</evidence>
<gene>
    <name evidence="8" type="ORF">F0L68_30110</name>
</gene>
<dbReference type="OrthoDB" id="3370990at2"/>
<keyword evidence="2 6" id="KW-0812">Transmembrane</keyword>
<dbReference type="InterPro" id="IPR013525">
    <property type="entry name" value="ABC2_TM"/>
</dbReference>
<comment type="similarity">
    <text evidence="6">Belongs to the ABC-2 integral membrane protein family.</text>
</comment>
<name>A0A5B2WSJ1_9PSEU</name>
<evidence type="ECO:0000313" key="8">
    <source>
        <dbReference type="EMBL" id="KAA2254525.1"/>
    </source>
</evidence>
<dbReference type="InterPro" id="IPR000412">
    <property type="entry name" value="ABC_2_transport"/>
</dbReference>
<feature type="transmembrane region" description="Helical" evidence="6">
    <location>
        <begin position="139"/>
        <end position="161"/>
    </location>
</feature>
<dbReference type="PRINTS" id="PR00164">
    <property type="entry name" value="ABC2TRNSPORT"/>
</dbReference>
<proteinExistence type="inferred from homology"/>
<dbReference type="Pfam" id="PF01061">
    <property type="entry name" value="ABC2_membrane"/>
    <property type="match status" value="1"/>
</dbReference>
<evidence type="ECO:0000313" key="9">
    <source>
        <dbReference type="Proteomes" id="UP000323454"/>
    </source>
</evidence>
<sequence>MAYAVSDTWALVGRHMRHIARIPEKLLSITLMPVAYVVIFGCLFGTAIAVPGGDYREYLMAGIFTQTMLSNISNTALGVADDLGNGLVDRFRSLPMSQPAVLVGRTVSALVLSALSCTVMAVVGFAIGWRVHHGVGPALAAFGLLLLLGFAMAWLGALIGLLVRGPEAISAVAFVIVMPLTFLSNAFIPLGGLPAWLRTVCEWNPISAVIAACRELFGNPTALTGTALPSRHPVPMSVALTLVVIVVVAPLATRAYRTAVAR</sequence>
<comment type="subcellular location">
    <subcellularLocation>
        <location evidence="6">Cell membrane</location>
        <topology evidence="6">Multi-pass membrane protein</topology>
    </subcellularLocation>
    <subcellularLocation>
        <location evidence="1">Membrane</location>
        <topology evidence="1">Multi-pass membrane protein</topology>
    </subcellularLocation>
</comment>
<evidence type="ECO:0000259" key="7">
    <source>
        <dbReference type="PROSITE" id="PS51012"/>
    </source>
</evidence>
<feature type="transmembrane region" description="Helical" evidence="6">
    <location>
        <begin position="26"/>
        <end position="52"/>
    </location>
</feature>
<dbReference type="PROSITE" id="PS51012">
    <property type="entry name" value="ABC_TM2"/>
    <property type="match status" value="1"/>
</dbReference>
<feature type="transmembrane region" description="Helical" evidence="6">
    <location>
        <begin position="234"/>
        <end position="253"/>
    </location>
</feature>
<comment type="caution">
    <text evidence="8">The sequence shown here is derived from an EMBL/GenBank/DDBJ whole genome shotgun (WGS) entry which is preliminary data.</text>
</comment>
<reference evidence="8 9" key="2">
    <citation type="submission" date="2019-09" db="EMBL/GenBank/DDBJ databases">
        <authorList>
            <person name="Jin C."/>
        </authorList>
    </citation>
    <scope>NUCLEOTIDE SEQUENCE [LARGE SCALE GENOMIC DNA]</scope>
    <source>
        <strain evidence="8 9">AN110305</strain>
    </source>
</reference>
<feature type="domain" description="ABC transmembrane type-2" evidence="7">
    <location>
        <begin position="24"/>
        <end position="259"/>
    </location>
</feature>
<dbReference type="AlphaFoldDB" id="A0A5B2WSJ1"/>
<dbReference type="PANTHER" id="PTHR43229">
    <property type="entry name" value="NODULATION PROTEIN J"/>
    <property type="match status" value="1"/>
</dbReference>
<organism evidence="8 9">
    <name type="scientific">Solihabitans fulvus</name>
    <dbReference type="NCBI Taxonomy" id="1892852"/>
    <lineage>
        <taxon>Bacteria</taxon>
        <taxon>Bacillati</taxon>
        <taxon>Actinomycetota</taxon>
        <taxon>Actinomycetes</taxon>
        <taxon>Pseudonocardiales</taxon>
        <taxon>Pseudonocardiaceae</taxon>
        <taxon>Solihabitans</taxon>
    </lineage>
</organism>
<keyword evidence="4 6" id="KW-0472">Membrane</keyword>
<evidence type="ECO:0000256" key="3">
    <source>
        <dbReference type="ARBA" id="ARBA00022989"/>
    </source>
</evidence>
<evidence type="ECO:0000256" key="1">
    <source>
        <dbReference type="ARBA" id="ARBA00004141"/>
    </source>
</evidence>
<dbReference type="EMBL" id="VUOB01000061">
    <property type="protein sequence ID" value="KAA2254525.1"/>
    <property type="molecule type" value="Genomic_DNA"/>
</dbReference>
<feature type="transmembrane region" description="Helical" evidence="6">
    <location>
        <begin position="101"/>
        <end position="127"/>
    </location>
</feature>
<keyword evidence="5" id="KW-0046">Antibiotic resistance</keyword>
<dbReference type="GO" id="GO:0046677">
    <property type="term" value="P:response to antibiotic"/>
    <property type="evidence" value="ECO:0007669"/>
    <property type="project" value="UniProtKB-KW"/>
</dbReference>
<keyword evidence="6" id="KW-0813">Transport</keyword>
<evidence type="ECO:0000256" key="2">
    <source>
        <dbReference type="ARBA" id="ARBA00022692"/>
    </source>
</evidence>
<dbReference type="GO" id="GO:0043190">
    <property type="term" value="C:ATP-binding cassette (ABC) transporter complex"/>
    <property type="evidence" value="ECO:0007669"/>
    <property type="project" value="InterPro"/>
</dbReference>
<keyword evidence="6" id="KW-1003">Cell membrane</keyword>
<dbReference type="InterPro" id="IPR051784">
    <property type="entry name" value="Nod_factor_ABC_transporter"/>
</dbReference>
<keyword evidence="9" id="KW-1185">Reference proteome</keyword>
<dbReference type="PANTHER" id="PTHR43229:SF2">
    <property type="entry name" value="NODULATION PROTEIN J"/>
    <property type="match status" value="1"/>
</dbReference>
<dbReference type="GO" id="GO:0140359">
    <property type="term" value="F:ABC-type transporter activity"/>
    <property type="evidence" value="ECO:0007669"/>
    <property type="project" value="InterPro"/>
</dbReference>
<protein>
    <recommendedName>
        <fullName evidence="6">Transport permease protein</fullName>
    </recommendedName>
</protein>
<accession>A0A5B2WSJ1</accession>
<keyword evidence="3 6" id="KW-1133">Transmembrane helix</keyword>
<dbReference type="PIRSF" id="PIRSF006648">
    <property type="entry name" value="DrrB"/>
    <property type="match status" value="1"/>
</dbReference>
<feature type="transmembrane region" description="Helical" evidence="6">
    <location>
        <begin position="58"/>
        <end position="80"/>
    </location>
</feature>
<evidence type="ECO:0000256" key="4">
    <source>
        <dbReference type="ARBA" id="ARBA00023136"/>
    </source>
</evidence>
<dbReference type="InterPro" id="IPR047817">
    <property type="entry name" value="ABC2_TM_bact-type"/>
</dbReference>
<feature type="transmembrane region" description="Helical" evidence="6">
    <location>
        <begin position="168"/>
        <end position="188"/>
    </location>
</feature>